<name>A0A0M8MQR6_9BASI</name>
<comment type="caution">
    <text evidence="2">The sequence shown here is derived from an EMBL/GenBank/DDBJ whole genome shotgun (WGS) entry which is preliminary data.</text>
</comment>
<dbReference type="OrthoDB" id="3356630at2759"/>
<evidence type="ECO:0000313" key="3">
    <source>
        <dbReference type="Proteomes" id="UP000037751"/>
    </source>
</evidence>
<keyword evidence="3" id="KW-1185">Reference proteome</keyword>
<feature type="signal peptide" evidence="1">
    <location>
        <begin position="1"/>
        <end position="19"/>
    </location>
</feature>
<dbReference type="AlphaFoldDB" id="A0A0M8MQR6"/>
<keyword evidence="1" id="KW-0732">Signal</keyword>
<accession>A0A0M8MQR6</accession>
<dbReference type="EMBL" id="LGAV01000014">
    <property type="protein sequence ID" value="KOS12414.1"/>
    <property type="molecule type" value="Genomic_DNA"/>
</dbReference>
<dbReference type="Proteomes" id="UP000037751">
    <property type="component" value="Unassembled WGS sequence"/>
</dbReference>
<feature type="chain" id="PRO_5005818650" evidence="1">
    <location>
        <begin position="20"/>
        <end position="71"/>
    </location>
</feature>
<evidence type="ECO:0000313" key="2">
    <source>
        <dbReference type="EMBL" id="KOS12414.1"/>
    </source>
</evidence>
<dbReference type="VEuPathDB" id="FungiDB:Malapachy_0312"/>
<gene>
    <name evidence="2" type="ORF">Malapachy_0312</name>
</gene>
<sequence length="71" mass="8080">MKFYLALFTLFALLSVVLANESAQRDTNDVCYLCAKSYVDCFMRFGLAGCTDKSAEHYTYCRECTGIDPVW</sequence>
<protein>
    <submittedName>
        <fullName evidence="2">Uncharacterized protein</fullName>
    </submittedName>
</protein>
<organism evidence="2 3">
    <name type="scientific">Malassezia pachydermatis</name>
    <dbReference type="NCBI Taxonomy" id="77020"/>
    <lineage>
        <taxon>Eukaryota</taxon>
        <taxon>Fungi</taxon>
        <taxon>Dikarya</taxon>
        <taxon>Basidiomycota</taxon>
        <taxon>Ustilaginomycotina</taxon>
        <taxon>Malasseziomycetes</taxon>
        <taxon>Malasseziales</taxon>
        <taxon>Malasseziaceae</taxon>
        <taxon>Malassezia</taxon>
    </lineage>
</organism>
<proteinExistence type="predicted"/>
<evidence type="ECO:0000256" key="1">
    <source>
        <dbReference type="SAM" id="SignalP"/>
    </source>
</evidence>
<reference evidence="2 3" key="1">
    <citation type="submission" date="2015-07" db="EMBL/GenBank/DDBJ databases">
        <title>Draft Genome Sequence of Malassezia furfur CBS1878 and Malassezia pachydermatis CBS1879.</title>
        <authorList>
            <person name="Triana S."/>
            <person name="Ohm R."/>
            <person name="Gonzalez A."/>
            <person name="DeCock H."/>
            <person name="Restrepo S."/>
            <person name="Celis A."/>
        </authorList>
    </citation>
    <scope>NUCLEOTIDE SEQUENCE [LARGE SCALE GENOMIC DNA]</scope>
    <source>
        <strain evidence="2 3">CBS 1879</strain>
    </source>
</reference>
<dbReference type="GeneID" id="28726712"/>
<dbReference type="RefSeq" id="XP_017990046.1">
    <property type="nucleotide sequence ID" value="XM_018134837.1"/>
</dbReference>